<name>A0A1M4ZA77_9FIRM</name>
<dbReference type="GO" id="GO:0031419">
    <property type="term" value="F:cobalamin binding"/>
    <property type="evidence" value="ECO:0007669"/>
    <property type="project" value="InterPro"/>
</dbReference>
<keyword evidence="3" id="KW-0170">Cobalt</keyword>
<comment type="similarity">
    <text evidence="1">Belongs to the methylamine corrinoid protein family.</text>
</comment>
<dbReference type="InterPro" id="IPR036594">
    <property type="entry name" value="Meth_synthase_dom"/>
</dbReference>
<evidence type="ECO:0000313" key="6">
    <source>
        <dbReference type="EMBL" id="SHF14858.1"/>
    </source>
</evidence>
<accession>A0A1M4ZA77</accession>
<dbReference type="GO" id="GO:0032259">
    <property type="term" value="P:methylation"/>
    <property type="evidence" value="ECO:0007669"/>
    <property type="project" value="UniProtKB-KW"/>
</dbReference>
<evidence type="ECO:0000256" key="1">
    <source>
        <dbReference type="ARBA" id="ARBA00010854"/>
    </source>
</evidence>
<keyword evidence="6" id="KW-0489">Methyltransferase</keyword>
<dbReference type="GO" id="GO:0046872">
    <property type="term" value="F:metal ion binding"/>
    <property type="evidence" value="ECO:0007669"/>
    <property type="project" value="UniProtKB-KW"/>
</dbReference>
<dbReference type="EMBL" id="FQUW01000016">
    <property type="protein sequence ID" value="SHF14858.1"/>
    <property type="molecule type" value="Genomic_DNA"/>
</dbReference>
<evidence type="ECO:0000256" key="2">
    <source>
        <dbReference type="ARBA" id="ARBA00022723"/>
    </source>
</evidence>
<evidence type="ECO:0000256" key="3">
    <source>
        <dbReference type="ARBA" id="ARBA00023285"/>
    </source>
</evidence>
<dbReference type="PROSITE" id="PS51332">
    <property type="entry name" value="B12_BINDING"/>
    <property type="match status" value="1"/>
</dbReference>
<dbReference type="SMART" id="SM01018">
    <property type="entry name" value="B12-binding_2"/>
    <property type="match status" value="1"/>
</dbReference>
<dbReference type="GO" id="GO:0050667">
    <property type="term" value="P:homocysteine metabolic process"/>
    <property type="evidence" value="ECO:0007669"/>
    <property type="project" value="TreeGrafter"/>
</dbReference>
<dbReference type="PANTHER" id="PTHR45833">
    <property type="entry name" value="METHIONINE SYNTHASE"/>
    <property type="match status" value="1"/>
</dbReference>
<protein>
    <submittedName>
        <fullName evidence="6">Methyltransferase cognate corrinoid proteins</fullName>
    </submittedName>
</protein>
<dbReference type="RefSeq" id="WP_073164785.1">
    <property type="nucleotide sequence ID" value="NZ_FQUW01000016.1"/>
</dbReference>
<feature type="domain" description="B12-binding" evidence="4">
    <location>
        <begin position="95"/>
        <end position="224"/>
    </location>
</feature>
<dbReference type="SUPFAM" id="SSF52242">
    <property type="entry name" value="Cobalamin (vitamin B12)-binding domain"/>
    <property type="match status" value="1"/>
</dbReference>
<dbReference type="PROSITE" id="PS51337">
    <property type="entry name" value="B12_BINDING_NTER"/>
    <property type="match status" value="1"/>
</dbReference>
<reference evidence="7" key="1">
    <citation type="submission" date="2016-11" db="EMBL/GenBank/DDBJ databases">
        <authorList>
            <person name="Varghese N."/>
            <person name="Submissions S."/>
        </authorList>
    </citation>
    <scope>NUCLEOTIDE SEQUENCE [LARGE SCALE GENOMIC DNA]</scope>
    <source>
        <strain evidence="7">DSM 11792</strain>
    </source>
</reference>
<keyword evidence="7" id="KW-1185">Reference proteome</keyword>
<dbReference type="Pfam" id="PF02310">
    <property type="entry name" value="B12-binding"/>
    <property type="match status" value="1"/>
</dbReference>
<proteinExistence type="inferred from homology"/>
<dbReference type="SUPFAM" id="SSF47644">
    <property type="entry name" value="Methionine synthase domain"/>
    <property type="match status" value="1"/>
</dbReference>
<dbReference type="InterPro" id="IPR036724">
    <property type="entry name" value="Cobalamin-bd_sf"/>
</dbReference>
<dbReference type="InterPro" id="IPR003759">
    <property type="entry name" value="Cbl-bd_cap"/>
</dbReference>
<keyword evidence="6" id="KW-0808">Transferase</keyword>
<evidence type="ECO:0000259" key="4">
    <source>
        <dbReference type="PROSITE" id="PS51332"/>
    </source>
</evidence>
<evidence type="ECO:0000313" key="7">
    <source>
        <dbReference type="Proteomes" id="UP000184196"/>
    </source>
</evidence>
<feature type="domain" description="B12-binding N-terminal" evidence="5">
    <location>
        <begin position="1"/>
        <end position="95"/>
    </location>
</feature>
<keyword evidence="2" id="KW-0479">Metal-binding</keyword>
<sequence length="227" mass="25208">MLGLQKERELLRRLREGVINFDEEAVVEAARECIELGMDATRAIFDGLVPGIEEVGRLYEEEVYFIPEMLLCADALYRGLALLREHVVKKDVGVRGRVLIGVVEGDIHDIGKNIVKMMFEASSFEVYDLGRDVPLETFVREYIRLKPDLVCLSAMMTTTMLRMKPIIARLKEVNPQVRIMVGGAPVTEHVAARWGADGYAPNASRALKAAIDLLVAVRNHLAGCSAG</sequence>
<dbReference type="GO" id="GO:0008705">
    <property type="term" value="F:methionine synthase activity"/>
    <property type="evidence" value="ECO:0007669"/>
    <property type="project" value="TreeGrafter"/>
</dbReference>
<dbReference type="AlphaFoldDB" id="A0A1M4ZA77"/>
<dbReference type="GO" id="GO:0005829">
    <property type="term" value="C:cytosol"/>
    <property type="evidence" value="ECO:0007669"/>
    <property type="project" value="TreeGrafter"/>
</dbReference>
<evidence type="ECO:0000259" key="5">
    <source>
        <dbReference type="PROSITE" id="PS51337"/>
    </source>
</evidence>
<organism evidence="6 7">
    <name type="scientific">Desulfofundulus australicus DSM 11792</name>
    <dbReference type="NCBI Taxonomy" id="1121425"/>
    <lineage>
        <taxon>Bacteria</taxon>
        <taxon>Bacillati</taxon>
        <taxon>Bacillota</taxon>
        <taxon>Clostridia</taxon>
        <taxon>Eubacteriales</taxon>
        <taxon>Peptococcaceae</taxon>
        <taxon>Desulfofundulus</taxon>
    </lineage>
</organism>
<gene>
    <name evidence="6" type="ORF">SAMN02745218_01556</name>
</gene>
<dbReference type="InterPro" id="IPR006158">
    <property type="entry name" value="Cobalamin-bd"/>
</dbReference>
<dbReference type="InterPro" id="IPR050554">
    <property type="entry name" value="Met_Synthase/Corrinoid"/>
</dbReference>
<dbReference type="FunFam" id="3.40.50.280:FF:000003">
    <property type="entry name" value="Dimethylamine methyltransferase corrinoid protein"/>
    <property type="match status" value="1"/>
</dbReference>
<dbReference type="Gene3D" id="1.10.1240.10">
    <property type="entry name" value="Methionine synthase domain"/>
    <property type="match status" value="1"/>
</dbReference>
<dbReference type="PANTHER" id="PTHR45833:SF1">
    <property type="entry name" value="METHIONINE SYNTHASE"/>
    <property type="match status" value="1"/>
</dbReference>
<dbReference type="Pfam" id="PF02607">
    <property type="entry name" value="B12-binding_2"/>
    <property type="match status" value="1"/>
</dbReference>
<dbReference type="Proteomes" id="UP000184196">
    <property type="component" value="Unassembled WGS sequence"/>
</dbReference>
<dbReference type="OrthoDB" id="9783599at2"/>
<dbReference type="GO" id="GO:0046653">
    <property type="term" value="P:tetrahydrofolate metabolic process"/>
    <property type="evidence" value="ECO:0007669"/>
    <property type="project" value="TreeGrafter"/>
</dbReference>
<dbReference type="Gene3D" id="3.40.50.280">
    <property type="entry name" value="Cobalamin-binding domain"/>
    <property type="match status" value="1"/>
</dbReference>
<dbReference type="CDD" id="cd02070">
    <property type="entry name" value="corrinoid_protein_B12-BD"/>
    <property type="match status" value="1"/>
</dbReference>